<protein>
    <submittedName>
        <fullName evidence="1">ATP:corrinoid adenosyltransferase BtuR</fullName>
    </submittedName>
</protein>
<dbReference type="PANTHER" id="PTHR46638">
    <property type="entry name" value="CORRINOID ADENOSYLTRANSFERASE"/>
    <property type="match status" value="1"/>
</dbReference>
<evidence type="ECO:0000313" key="1">
    <source>
        <dbReference type="EMBL" id="OKY78380.1"/>
    </source>
</evidence>
<dbReference type="GO" id="GO:0009236">
    <property type="term" value="P:cobalamin biosynthetic process"/>
    <property type="evidence" value="ECO:0007669"/>
    <property type="project" value="InterPro"/>
</dbReference>
<dbReference type="SUPFAM" id="SSF52540">
    <property type="entry name" value="P-loop containing nucleoside triphosphate hydrolases"/>
    <property type="match status" value="1"/>
</dbReference>
<dbReference type="Gene3D" id="3.40.50.300">
    <property type="entry name" value="P-loop containing nucleotide triphosphate hydrolases"/>
    <property type="match status" value="1"/>
</dbReference>
<dbReference type="EMBL" id="MSDW01000001">
    <property type="protein sequence ID" value="OKY78380.1"/>
    <property type="molecule type" value="Genomic_DNA"/>
</dbReference>
<dbReference type="GO" id="GO:0005524">
    <property type="term" value="F:ATP binding"/>
    <property type="evidence" value="ECO:0007669"/>
    <property type="project" value="InterPro"/>
</dbReference>
<dbReference type="InterPro" id="IPR003724">
    <property type="entry name" value="CblAdoTrfase_CobA"/>
</dbReference>
<dbReference type="Proteomes" id="UP000185744">
    <property type="component" value="Unassembled WGS sequence"/>
</dbReference>
<gene>
    <name evidence="1" type="ORF">BTN85_0871</name>
</gene>
<evidence type="ECO:0000313" key="2">
    <source>
        <dbReference type="Proteomes" id="UP000185744"/>
    </source>
</evidence>
<dbReference type="GO" id="GO:0008817">
    <property type="term" value="F:corrinoid adenosyltransferase activity"/>
    <property type="evidence" value="ECO:0007669"/>
    <property type="project" value="InterPro"/>
</dbReference>
<comment type="caution">
    <text evidence="1">The sequence shown here is derived from an EMBL/GenBank/DDBJ whole genome shotgun (WGS) entry which is preliminary data.</text>
</comment>
<dbReference type="STRING" id="1903181.BTN85_0871"/>
<dbReference type="InParanoid" id="A0A1Q6DVI1"/>
<proteinExistence type="predicted"/>
<reference evidence="1" key="1">
    <citation type="submission" date="2016-12" db="EMBL/GenBank/DDBJ databases">
        <title>Discovery of methanogenic haloarchaea.</title>
        <authorList>
            <person name="Sorokin D.Y."/>
            <person name="Makarova K.S."/>
            <person name="Abbas B."/>
            <person name="Ferrer M."/>
            <person name="Golyshin P.N."/>
        </authorList>
    </citation>
    <scope>NUCLEOTIDE SEQUENCE [LARGE SCALE GENOMIC DNA]</scope>
    <source>
        <strain evidence="1">HMET1</strain>
    </source>
</reference>
<dbReference type="PANTHER" id="PTHR46638:SF1">
    <property type="entry name" value="CORRINOID ADENOSYLTRANSFERASE"/>
    <property type="match status" value="1"/>
</dbReference>
<name>A0A1Q6DVI1_METT1</name>
<sequence length="171" mass="19028">MRGYVQLYTGKGKGKTTASFGLTVRALGAGLDVYMIQFMKGRKDSAFGVLDEVENFDCDIFGKKGIRGKDNLLDEDYELAEEGLDKAMEVLERGEVDVLVLEEINVALEYGLIGKGDILDLIDNKPEEIEIVMTGRYAPEKLIEASDLVTEMKKVKHYFDGGTKAREGIDY</sequence>
<keyword evidence="2" id="KW-1185">Reference proteome</keyword>
<organism evidence="1 2">
    <name type="scientific">Methanohalarchaeum thermophilum</name>
    <dbReference type="NCBI Taxonomy" id="1903181"/>
    <lineage>
        <taxon>Archaea</taxon>
        <taxon>Methanobacteriati</taxon>
        <taxon>Methanobacteriota</taxon>
        <taxon>Methanonatronarchaeia</taxon>
        <taxon>Methanonatronarchaeales</taxon>
        <taxon>Methanonatronarchaeaceae</taxon>
        <taxon>Candidatus Methanohalarchaeum</taxon>
    </lineage>
</organism>
<dbReference type="PIRSF" id="PIRSF015617">
    <property type="entry name" value="Adensltrnsf_CobA"/>
    <property type="match status" value="1"/>
</dbReference>
<dbReference type="AlphaFoldDB" id="A0A1Q6DVI1"/>
<dbReference type="Pfam" id="PF02572">
    <property type="entry name" value="CobA_CobO_BtuR"/>
    <property type="match status" value="1"/>
</dbReference>
<dbReference type="InterPro" id="IPR027417">
    <property type="entry name" value="P-loop_NTPase"/>
</dbReference>
<accession>A0A1Q6DVI1</accession>